<protein>
    <recommendedName>
        <fullName evidence="3">Coat protein</fullName>
    </recommendedName>
</protein>
<evidence type="ECO:0000313" key="2">
    <source>
        <dbReference type="Proteomes" id="UP000199236"/>
    </source>
</evidence>
<keyword evidence="2" id="KW-1185">Reference proteome</keyword>
<dbReference type="AlphaFoldDB" id="A0A1I5E488"/>
<dbReference type="EMBL" id="FOVR01000003">
    <property type="protein sequence ID" value="SFO05981.1"/>
    <property type="molecule type" value="Genomic_DNA"/>
</dbReference>
<dbReference type="Proteomes" id="UP000199236">
    <property type="component" value="Unassembled WGS sequence"/>
</dbReference>
<evidence type="ECO:0008006" key="3">
    <source>
        <dbReference type="Google" id="ProtNLM"/>
    </source>
</evidence>
<dbReference type="OrthoDB" id="6440753at2"/>
<organism evidence="1 2">
    <name type="scientific">Cohaesibacter marisflavi</name>
    <dbReference type="NCBI Taxonomy" id="655353"/>
    <lineage>
        <taxon>Bacteria</taxon>
        <taxon>Pseudomonadati</taxon>
        <taxon>Pseudomonadota</taxon>
        <taxon>Alphaproteobacteria</taxon>
        <taxon>Hyphomicrobiales</taxon>
        <taxon>Cohaesibacteraceae</taxon>
    </lineage>
</organism>
<proteinExistence type="predicted"/>
<gene>
    <name evidence="1" type="ORF">SAMN04488056_1038</name>
</gene>
<sequence length="325" mass="35197">MAKVKISDVIVPEVFNPYVLEQSVKLDTLIASGIVSNGIDGLNLSGGGFLFKMPFWLNLRNSGLSAQRLSDNDPLVPRKIGAGKDMARLHMLGDAWSSNDLSKYLAGDDPMKAIATEVAGYWVDQRQNILVQTIKGIFAAASMAVLTHDITALAGGAALIDFASSVDAGQKLGDQKSNVTGYLMHSAVEAKLAKDKAIEYETVEGKTDRVPVYMGKRVIVTDALQPVGGVYTSLLFGEGAFGYQERSLEDDEALETDRDKLAGDDLLISRSHFVMHPRGVAWTETNVPDNDTSPTDAQIADGANWNRVYEPKNIRMVALKHKIAA</sequence>
<dbReference type="RefSeq" id="WP_090070476.1">
    <property type="nucleotide sequence ID" value="NZ_FOVR01000003.1"/>
</dbReference>
<reference evidence="1 2" key="1">
    <citation type="submission" date="2016-10" db="EMBL/GenBank/DDBJ databases">
        <authorList>
            <person name="de Groot N.N."/>
        </authorList>
    </citation>
    <scope>NUCLEOTIDE SEQUENCE [LARGE SCALE GENOMIC DNA]</scope>
    <source>
        <strain evidence="1 2">CGMCC 1.9157</strain>
    </source>
</reference>
<dbReference type="Pfam" id="PF20036">
    <property type="entry name" value="Gp13-like"/>
    <property type="match status" value="1"/>
</dbReference>
<accession>A0A1I5E488</accession>
<dbReference type="STRING" id="655353.SAMN04488056_1038"/>
<name>A0A1I5E488_9HYPH</name>
<evidence type="ECO:0000313" key="1">
    <source>
        <dbReference type="EMBL" id="SFO05981.1"/>
    </source>
</evidence>
<dbReference type="InterPro" id="IPR045404">
    <property type="entry name" value="Gp13-like"/>
</dbReference>